<organism evidence="1 2">
    <name type="scientific">Hydra vulgaris</name>
    <name type="common">Hydra</name>
    <name type="synonym">Hydra attenuata</name>
    <dbReference type="NCBI Taxonomy" id="6087"/>
    <lineage>
        <taxon>Eukaryota</taxon>
        <taxon>Metazoa</taxon>
        <taxon>Cnidaria</taxon>
        <taxon>Hydrozoa</taxon>
        <taxon>Hydroidolina</taxon>
        <taxon>Anthoathecata</taxon>
        <taxon>Aplanulata</taxon>
        <taxon>Hydridae</taxon>
        <taxon>Hydra</taxon>
    </lineage>
</organism>
<dbReference type="Proteomes" id="UP001652625">
    <property type="component" value="Chromosome 09"/>
</dbReference>
<sequence>MNLPITFTDAIEELNEIQRDVLEKLFIEKVQIPHPLNFKNGWTEAPANFPDTLLQQTNDYLYNNNSGKAFKGGISLFNSGHLSHVMSHAINDTCRYCFIGLCLPEQKLTNTLYDVWVVIHRGSGDVITGDCS</sequence>
<proteinExistence type="predicted"/>
<dbReference type="GeneID" id="136085102"/>
<accession>A0ABM4CL40</accession>
<dbReference type="RefSeq" id="XP_065662496.1">
    <property type="nucleotide sequence ID" value="XM_065806424.1"/>
</dbReference>
<evidence type="ECO:0000313" key="1">
    <source>
        <dbReference type="Proteomes" id="UP001652625"/>
    </source>
</evidence>
<protein>
    <submittedName>
        <fullName evidence="2">Uncharacterized protein LOC136085102</fullName>
    </submittedName>
</protein>
<gene>
    <name evidence="2" type="primary">LOC136085102</name>
</gene>
<keyword evidence="1" id="KW-1185">Reference proteome</keyword>
<reference evidence="2" key="1">
    <citation type="submission" date="2025-08" db="UniProtKB">
        <authorList>
            <consortium name="RefSeq"/>
        </authorList>
    </citation>
    <scope>IDENTIFICATION</scope>
</reference>
<name>A0ABM4CL40_HYDVU</name>
<evidence type="ECO:0000313" key="2">
    <source>
        <dbReference type="RefSeq" id="XP_065662496.1"/>
    </source>
</evidence>